<keyword evidence="1" id="KW-0732">Signal</keyword>
<sequence length="395" mass="43171">MKTLKTMTASTLLASCVATSMVGVASARSSGVELFGHLGVAYNHALGDNRKGTDGKDVGFMGATGHFGADFGSEEFGAGLGVWAGSQVFSLSKDAGKSKYGSEYYDVSDLYFRYTGAFDLYVGRFSSSFLKSDWIDLYTQGVGLSIDFGKDSNFWASWANDSANFGVLPNRIGSELMAYSRFPSSFDNFNIGKKDFVGAGANIGLGIFHIDPFAHYYINNYYNNQDTIQAGARLAIIAGDKSTIESTTSVRGMYQYNKQNSYLVWAEEELFFAKYFKLGGGYYMVGKDASIYSNSDHTRFYGRYTTPSTASYFAAGASSWYGFAGVEHERVKFDVLYAGGDYKEFSAVVSVRVLDLKLGIMREGFGIDVGAGYVSNGFDSTRQRHNAIAFAKLVF</sequence>
<comment type="caution">
    <text evidence="2">The sequence shown here is derived from an EMBL/GenBank/DDBJ whole genome shotgun (WGS) entry which is preliminary data.</text>
</comment>
<evidence type="ECO:0000313" key="2">
    <source>
        <dbReference type="EMBL" id="ETD24157.1"/>
    </source>
</evidence>
<protein>
    <recommendedName>
        <fullName evidence="4">Outer membrane protein</fullName>
    </recommendedName>
</protein>
<evidence type="ECO:0008006" key="4">
    <source>
        <dbReference type="Google" id="ProtNLM"/>
    </source>
</evidence>
<keyword evidence="3" id="KW-1185">Reference proteome</keyword>
<dbReference type="EMBL" id="AZJI01000004">
    <property type="protein sequence ID" value="ETD24157.1"/>
    <property type="molecule type" value="Genomic_DNA"/>
</dbReference>
<name>V8CAN0_9HELI</name>
<dbReference type="PROSITE" id="PS51257">
    <property type="entry name" value="PROKAR_LIPOPROTEIN"/>
    <property type="match status" value="1"/>
</dbReference>
<dbReference type="RefSeq" id="WP_023927628.1">
    <property type="nucleotide sequence ID" value="NZ_KI669454.1"/>
</dbReference>
<dbReference type="Proteomes" id="UP000018731">
    <property type="component" value="Unassembled WGS sequence"/>
</dbReference>
<evidence type="ECO:0000256" key="1">
    <source>
        <dbReference type="SAM" id="SignalP"/>
    </source>
</evidence>
<dbReference type="STRING" id="1357400.HMPREF2086_00905"/>
<dbReference type="AlphaFoldDB" id="V8CAN0"/>
<evidence type="ECO:0000313" key="3">
    <source>
        <dbReference type="Proteomes" id="UP000018731"/>
    </source>
</evidence>
<feature type="chain" id="PRO_5004767383" description="Outer membrane protein" evidence="1">
    <location>
        <begin position="28"/>
        <end position="395"/>
    </location>
</feature>
<proteinExistence type="predicted"/>
<dbReference type="OrthoDB" id="5327900at2"/>
<dbReference type="PATRIC" id="fig|1357400.3.peg.1248"/>
<accession>V8CAN0</accession>
<feature type="signal peptide" evidence="1">
    <location>
        <begin position="1"/>
        <end position="27"/>
    </location>
</feature>
<reference evidence="2 3" key="1">
    <citation type="journal article" date="2014" name="Genome Announc.">
        <title>Draft genome sequences of six enterohepatic helicobacter species isolated from humans and one from rhesus macaques.</title>
        <authorList>
            <person name="Shen Z."/>
            <person name="Sheh A."/>
            <person name="Young S.K."/>
            <person name="Abouelliel A."/>
            <person name="Ward D.V."/>
            <person name="Earl A.M."/>
            <person name="Fox J.G."/>
        </authorList>
    </citation>
    <scope>NUCLEOTIDE SEQUENCE [LARGE SCALE GENOMIC DNA]</scope>
    <source>
        <strain evidence="2 3">MIT 99-5501</strain>
    </source>
</reference>
<dbReference type="HOGENOM" id="CLU_697862_0_0_7"/>
<organism evidence="2 3">
    <name type="scientific">Helicobacter macacae MIT 99-5501</name>
    <dbReference type="NCBI Taxonomy" id="1357400"/>
    <lineage>
        <taxon>Bacteria</taxon>
        <taxon>Pseudomonadati</taxon>
        <taxon>Campylobacterota</taxon>
        <taxon>Epsilonproteobacteria</taxon>
        <taxon>Campylobacterales</taxon>
        <taxon>Helicobacteraceae</taxon>
        <taxon>Helicobacter</taxon>
    </lineage>
</organism>
<gene>
    <name evidence="2" type="ORF">HMPREF2086_00905</name>
</gene>